<proteinExistence type="predicted"/>
<dbReference type="Proteomes" id="UP001595904">
    <property type="component" value="Unassembled WGS sequence"/>
</dbReference>
<keyword evidence="2" id="KW-1185">Reference proteome</keyword>
<sequence length="61" mass="7494">MDEYLFMTLARLKADRLKLEREQRPAAPDPEQLRLEWVEPVDSRRHSARWFSQQPLWREQS</sequence>
<comment type="caution">
    <text evidence="1">The sequence shown here is derived from an EMBL/GenBank/DDBJ whole genome shotgun (WGS) entry which is preliminary data.</text>
</comment>
<evidence type="ECO:0000313" key="2">
    <source>
        <dbReference type="Proteomes" id="UP001595904"/>
    </source>
</evidence>
<dbReference type="EMBL" id="JBHSDU010000003">
    <property type="protein sequence ID" value="MFC4310712.1"/>
    <property type="molecule type" value="Genomic_DNA"/>
</dbReference>
<evidence type="ECO:0000313" key="1">
    <source>
        <dbReference type="EMBL" id="MFC4310712.1"/>
    </source>
</evidence>
<accession>A0ABV8SUM0</accession>
<name>A0ABV8SUM0_9GAMM</name>
<protein>
    <submittedName>
        <fullName evidence="1">Uncharacterized protein</fullName>
    </submittedName>
</protein>
<organism evidence="1 2">
    <name type="scientific">Steroidobacter flavus</name>
    <dbReference type="NCBI Taxonomy" id="1842136"/>
    <lineage>
        <taxon>Bacteria</taxon>
        <taxon>Pseudomonadati</taxon>
        <taxon>Pseudomonadota</taxon>
        <taxon>Gammaproteobacteria</taxon>
        <taxon>Steroidobacterales</taxon>
        <taxon>Steroidobacteraceae</taxon>
        <taxon>Steroidobacter</taxon>
    </lineage>
</organism>
<dbReference type="RefSeq" id="WP_380598428.1">
    <property type="nucleotide sequence ID" value="NZ_JBHSDU010000003.1"/>
</dbReference>
<gene>
    <name evidence="1" type="ORF">ACFPN2_16585</name>
</gene>
<reference evidence="2" key="1">
    <citation type="journal article" date="2019" name="Int. J. Syst. Evol. Microbiol.">
        <title>The Global Catalogue of Microorganisms (GCM) 10K type strain sequencing project: providing services to taxonomists for standard genome sequencing and annotation.</title>
        <authorList>
            <consortium name="The Broad Institute Genomics Platform"/>
            <consortium name="The Broad Institute Genome Sequencing Center for Infectious Disease"/>
            <person name="Wu L."/>
            <person name="Ma J."/>
        </authorList>
    </citation>
    <scope>NUCLEOTIDE SEQUENCE [LARGE SCALE GENOMIC DNA]</scope>
    <source>
        <strain evidence="2">CGMCC 1.10759</strain>
    </source>
</reference>